<dbReference type="EMBL" id="CP083439">
    <property type="protein sequence ID" value="UKF25378.1"/>
    <property type="molecule type" value="Genomic_DNA"/>
</dbReference>
<evidence type="ECO:0000313" key="4">
    <source>
        <dbReference type="EMBL" id="UKF25378.1"/>
    </source>
</evidence>
<dbReference type="InterPro" id="IPR000182">
    <property type="entry name" value="GNAT_dom"/>
</dbReference>
<evidence type="ECO:0000259" key="3">
    <source>
        <dbReference type="PROSITE" id="PS51186"/>
    </source>
</evidence>
<evidence type="ECO:0000256" key="2">
    <source>
        <dbReference type="ARBA" id="ARBA00023315"/>
    </source>
</evidence>
<keyword evidence="2 4" id="KW-0012">Acyltransferase</keyword>
<keyword evidence="5" id="KW-1185">Reference proteome</keyword>
<evidence type="ECO:0000256" key="1">
    <source>
        <dbReference type="ARBA" id="ARBA00022679"/>
    </source>
</evidence>
<dbReference type="Pfam" id="PF24553">
    <property type="entry name" value="Rv0428c_C"/>
    <property type="match status" value="1"/>
</dbReference>
<evidence type="ECO:0000313" key="5">
    <source>
        <dbReference type="Proteomes" id="UP001649473"/>
    </source>
</evidence>
<dbReference type="Proteomes" id="UP001649473">
    <property type="component" value="Chromosome"/>
</dbReference>
<keyword evidence="1 4" id="KW-0808">Transferase</keyword>
<organism evidence="4 5">
    <name type="scientific">Clavibacter seminis</name>
    <dbReference type="NCBI Taxonomy" id="2860285"/>
    <lineage>
        <taxon>Bacteria</taxon>
        <taxon>Bacillati</taxon>
        <taxon>Actinomycetota</taxon>
        <taxon>Actinomycetes</taxon>
        <taxon>Micrococcales</taxon>
        <taxon>Microbacteriaceae</taxon>
        <taxon>Clavibacter</taxon>
    </lineage>
</organism>
<dbReference type="RefSeq" id="WP_237583733.1">
    <property type="nucleotide sequence ID" value="NZ_CP083439.1"/>
</dbReference>
<dbReference type="GO" id="GO:0016746">
    <property type="term" value="F:acyltransferase activity"/>
    <property type="evidence" value="ECO:0007669"/>
    <property type="project" value="UniProtKB-KW"/>
</dbReference>
<protein>
    <submittedName>
        <fullName evidence="4">GNAT family N-acetyltransferase</fullName>
        <ecNumber evidence="4">2.3.1.-</ecNumber>
    </submittedName>
</protein>
<dbReference type="SUPFAM" id="SSF55729">
    <property type="entry name" value="Acyl-CoA N-acyltransferases (Nat)"/>
    <property type="match status" value="1"/>
</dbReference>
<dbReference type="PROSITE" id="PS51186">
    <property type="entry name" value="GNAT"/>
    <property type="match status" value="1"/>
</dbReference>
<proteinExistence type="predicted"/>
<feature type="domain" description="N-acetyltransferase" evidence="3">
    <location>
        <begin position="141"/>
        <end position="285"/>
    </location>
</feature>
<sequence>MSGGSDAGSGAAAVRAMDPRAAAALLDDLADHGWPAEHRERHGGWILRAAGGVTKRANSALPAGPVADPDAALDAVEAFARDHGIDACVQVSPASEPADLASRLAARGYVAEARTLVQVADAAAVAERLVGARPADPALAVTVADAPDDAWLDAWWSVDGRGGSAELAVARGILERGPAVYASVRDGDRVLATARLALVGAWGGLFAVATRPEARRRGLSRAAMAAAVRAGVERGITDLWLQVVAENDGALALYEGLGFVPASRYEYWARTRQPSAATTSARNPA</sequence>
<dbReference type="PANTHER" id="PTHR43420">
    <property type="entry name" value="ACETYLTRANSFERASE"/>
    <property type="match status" value="1"/>
</dbReference>
<reference evidence="5" key="1">
    <citation type="submission" date="2024-08" db="EMBL/GenBank/DDBJ databases">
        <title>Description of the novel species Clavibacter lycopersicum isolated from tomato seeds.</title>
        <authorList>
            <person name="Arizala E.D."/>
            <person name="Dobhal S."/>
            <person name="Alvarez A."/>
            <person name="Arif M."/>
        </authorList>
    </citation>
    <scope>NUCLEOTIDE SEQUENCE [LARGE SCALE GENOMIC DNA]</scope>
    <source>
        <strain evidence="5">A6099</strain>
    </source>
</reference>
<dbReference type="InterPro" id="IPR016181">
    <property type="entry name" value="Acyl_CoA_acyltransferase"/>
</dbReference>
<dbReference type="Gene3D" id="3.40.630.30">
    <property type="match status" value="1"/>
</dbReference>
<dbReference type="EC" id="2.3.1.-" evidence="4"/>
<dbReference type="InterPro" id="IPR056935">
    <property type="entry name" value="Rv0428c-like_C"/>
</dbReference>
<accession>A0ABY3TCJ5</accession>
<dbReference type="InterPro" id="IPR050680">
    <property type="entry name" value="YpeA/RimI_acetyltransf"/>
</dbReference>
<gene>
    <name evidence="4" type="ORF">KYT88_01380</name>
</gene>
<name>A0ABY3TCJ5_9MICO</name>